<organism evidence="1">
    <name type="scientific">uncultured marine group II/III euryarchaeote KM3_203_B10</name>
    <dbReference type="NCBI Taxonomy" id="1457981"/>
    <lineage>
        <taxon>Archaea</taxon>
        <taxon>Methanobacteriati</taxon>
        <taxon>Methanobacteriota</taxon>
        <taxon>environmental samples</taxon>
    </lineage>
</organism>
<dbReference type="EMBL" id="KF900804">
    <property type="protein sequence ID" value="AIF07490.1"/>
    <property type="molecule type" value="Genomic_DNA"/>
</dbReference>
<dbReference type="PANTHER" id="PTHR43591">
    <property type="entry name" value="METHYLTRANSFERASE"/>
    <property type="match status" value="1"/>
</dbReference>
<protein>
    <submittedName>
        <fullName evidence="1">Ubiquinone/menaquinone biosynthesis methyltransferase (UbiE)</fullName>
        <ecNumber evidence="1">2.1.1.163</ecNumber>
    </submittedName>
</protein>
<sequence>MDSAGIDDDDWSELQRNLEATIPVYDRVNRFGTLGFDQRWRRGVRSLIPSSSKVLEIGCGPGTFAEAIEGCDVTCLDPIPAMLDAAKARVNSARAARGEDEATFVEATAEDMPFEQDSFDVVCCLFSFRDFHDKPKGLAEILRVLKPGGQLIILDAAKLNFVHGWFGWLWMKLWMGTYARVVCGKRDHPWRWLAKTYAGFGTSKQYRNMLAETGFTDVKSKLLFPGMATRWDGSK</sequence>
<dbReference type="Pfam" id="PF01209">
    <property type="entry name" value="Ubie_methyltran"/>
    <property type="match status" value="1"/>
</dbReference>
<keyword evidence="1" id="KW-0830">Ubiquinone</keyword>
<evidence type="ECO:0000313" key="1">
    <source>
        <dbReference type="EMBL" id="AIF07490.1"/>
    </source>
</evidence>
<accession>A0A075GX46</accession>
<dbReference type="GO" id="GO:0032259">
    <property type="term" value="P:methylation"/>
    <property type="evidence" value="ECO:0007669"/>
    <property type="project" value="UniProtKB-KW"/>
</dbReference>
<keyword evidence="1" id="KW-0808">Transferase</keyword>
<dbReference type="CDD" id="cd02440">
    <property type="entry name" value="AdoMet_MTases"/>
    <property type="match status" value="1"/>
</dbReference>
<reference evidence="1" key="1">
    <citation type="journal article" date="2014" name="Genome Biol. Evol.">
        <title>Pangenome evidence for extensive interdomain horizontal transfer affecting lineage core and shell genes in uncultured planktonic thaumarchaeota and euryarchaeota.</title>
        <authorList>
            <person name="Deschamps P."/>
            <person name="Zivanovic Y."/>
            <person name="Moreira D."/>
            <person name="Rodriguez-Valera F."/>
            <person name="Lopez-Garcia P."/>
        </authorList>
    </citation>
    <scope>NUCLEOTIDE SEQUENCE</scope>
</reference>
<gene>
    <name evidence="1" type="primary">ubiE</name>
</gene>
<name>A0A075GX46_9EURY</name>
<proteinExistence type="predicted"/>
<dbReference type="Gene3D" id="3.40.50.150">
    <property type="entry name" value="Vaccinia Virus protein VP39"/>
    <property type="match status" value="1"/>
</dbReference>
<dbReference type="AlphaFoldDB" id="A0A075GX46"/>
<dbReference type="EC" id="2.1.1.163" evidence="1"/>
<dbReference type="GO" id="GO:0043770">
    <property type="term" value="F:demethylmenaquinone methyltransferase activity"/>
    <property type="evidence" value="ECO:0007669"/>
    <property type="project" value="UniProtKB-EC"/>
</dbReference>
<keyword evidence="1" id="KW-0489">Methyltransferase</keyword>
<dbReference type="InterPro" id="IPR029063">
    <property type="entry name" value="SAM-dependent_MTases_sf"/>
</dbReference>
<dbReference type="SUPFAM" id="SSF53335">
    <property type="entry name" value="S-adenosyl-L-methionine-dependent methyltransferases"/>
    <property type="match status" value="1"/>
</dbReference>
<dbReference type="PANTHER" id="PTHR43591:SF24">
    <property type="entry name" value="2-METHOXY-6-POLYPRENYL-1,4-BENZOQUINOL METHYLASE, MITOCHONDRIAL"/>
    <property type="match status" value="1"/>
</dbReference>